<dbReference type="PROSITE" id="PS51975">
    <property type="entry name" value="RNASE_H_2"/>
    <property type="match status" value="1"/>
</dbReference>
<evidence type="ECO:0000256" key="5">
    <source>
        <dbReference type="ARBA" id="ARBA00008378"/>
    </source>
</evidence>
<evidence type="ECO:0000256" key="12">
    <source>
        <dbReference type="ARBA" id="ARBA00022801"/>
    </source>
</evidence>
<gene>
    <name evidence="14 17" type="primary">rnhC</name>
    <name evidence="17" type="ORF">CEP64_07805</name>
</gene>
<comment type="function">
    <text evidence="3 14">Endonuclease that specifically degrades the RNA of RNA-DNA hybrids.</text>
</comment>
<dbReference type="GO" id="GO:0000287">
    <property type="term" value="F:magnesium ion binding"/>
    <property type="evidence" value="ECO:0007669"/>
    <property type="project" value="UniProtKB-UniRule"/>
</dbReference>
<dbReference type="EC" id="3.1.26.4" evidence="6 14"/>
<evidence type="ECO:0000256" key="10">
    <source>
        <dbReference type="ARBA" id="ARBA00022723"/>
    </source>
</evidence>
<name>A0AAI8DJ81_MAMSC</name>
<keyword evidence="11 14" id="KW-0255">Endonuclease</keyword>
<dbReference type="CDD" id="cd06590">
    <property type="entry name" value="RNase_HII_bacteria_HIII_like"/>
    <property type="match status" value="1"/>
</dbReference>
<dbReference type="NCBIfam" id="TIGR00716">
    <property type="entry name" value="rnhC"/>
    <property type="match status" value="1"/>
</dbReference>
<dbReference type="InterPro" id="IPR001352">
    <property type="entry name" value="RNase_HII/HIII"/>
</dbReference>
<dbReference type="Gene3D" id="3.30.310.10">
    <property type="entry name" value="TATA-Binding Protein"/>
    <property type="match status" value="1"/>
</dbReference>
<reference evidence="18" key="1">
    <citation type="submission" date="2017-06" db="EMBL/GenBank/DDBJ databases">
        <title>FDA dAtabase for Regulatory Grade micrObial Sequences (FDA-ARGOS): Supporting development and validation of Infectious Disease Dx tests.</title>
        <authorList>
            <person name="Goldberg B."/>
            <person name="Campos J."/>
            <person name="Tallon L."/>
            <person name="Sadzewicz L."/>
            <person name="Sengamalay N."/>
            <person name="Ott S."/>
            <person name="Godinez A."/>
            <person name="Nagaraj S."/>
            <person name="Vavikolanu K."/>
            <person name="Nadendla S."/>
            <person name="George J."/>
            <person name="Geyer C."/>
            <person name="Sichtig H."/>
        </authorList>
    </citation>
    <scope>NUCLEOTIDE SEQUENCE [LARGE SCALE GENOMIC DNA]</scope>
    <source>
        <strain evidence="18">FDAARGOS_285</strain>
    </source>
</reference>
<evidence type="ECO:0000256" key="14">
    <source>
        <dbReference type="HAMAP-Rule" id="MF_00053"/>
    </source>
</evidence>
<evidence type="ECO:0000256" key="4">
    <source>
        <dbReference type="ARBA" id="ARBA00004496"/>
    </source>
</evidence>
<comment type="catalytic activity">
    <reaction evidence="1 14 15">
        <text>Endonucleolytic cleavage to 5'-phosphomonoester.</text>
        <dbReference type="EC" id="3.1.26.4"/>
    </reaction>
</comment>
<comment type="cofactor">
    <cofactor evidence="2">
        <name>Mg(2+)</name>
        <dbReference type="ChEBI" id="CHEBI:18420"/>
    </cofactor>
</comment>
<accession>A0AAI8DJ81</accession>
<organism evidence="17 18">
    <name type="scientific">Mammaliicoccus sciuri</name>
    <name type="common">Staphylococcus sciuri</name>
    <dbReference type="NCBI Taxonomy" id="1296"/>
    <lineage>
        <taxon>Bacteria</taxon>
        <taxon>Bacillati</taxon>
        <taxon>Bacillota</taxon>
        <taxon>Bacilli</taxon>
        <taxon>Bacillales</taxon>
        <taxon>Staphylococcaceae</taxon>
        <taxon>Mammaliicoccus</taxon>
    </lineage>
</organism>
<dbReference type="HAMAP" id="MF_00053">
    <property type="entry name" value="RNase_HIII"/>
    <property type="match status" value="1"/>
</dbReference>
<dbReference type="Proteomes" id="UP000197058">
    <property type="component" value="Chromosome"/>
</dbReference>
<dbReference type="PANTHER" id="PTHR10954">
    <property type="entry name" value="RIBONUCLEASE H2 SUBUNIT A"/>
    <property type="match status" value="1"/>
</dbReference>
<dbReference type="Pfam" id="PF01351">
    <property type="entry name" value="RNase_HII"/>
    <property type="match status" value="1"/>
</dbReference>
<keyword evidence="13 14" id="KW-0460">Magnesium</keyword>
<dbReference type="InterPro" id="IPR012337">
    <property type="entry name" value="RNaseH-like_sf"/>
</dbReference>
<evidence type="ECO:0000256" key="11">
    <source>
        <dbReference type="ARBA" id="ARBA00022759"/>
    </source>
</evidence>
<dbReference type="InterPro" id="IPR024567">
    <property type="entry name" value="RNase_HII/HIII_dom"/>
</dbReference>
<dbReference type="InterPro" id="IPR036397">
    <property type="entry name" value="RNaseH_sf"/>
</dbReference>
<keyword evidence="10 14" id="KW-0479">Metal-binding</keyword>
<dbReference type="SUPFAM" id="SSF53098">
    <property type="entry name" value="Ribonuclease H-like"/>
    <property type="match status" value="1"/>
</dbReference>
<sequence length="308" mass="34817">MANIVKTIDSNTINQLIKQYNMETKNLPTGTLARKKIKSTQVQIYRSKKIMFQGKDAEQVASEVLKQNITSSPSKATTVTKKYEFDIHNTIGSDEAGSGDYFGPLTVCATYVSKQNAKILKEIGVMDSKSLTDPRIVELAEQIIQICPHSLIVLDNPNYNTKQSEGWSQVKMKAVLHNQAIKNVISRIDEQELEQIVIDQFVQASTYERYIIGQMPRKDITHFETKGESKSIAIAAASIIARYAFVKHMDQLAKSLNVIIPKGASNKVDLEAAKIVQKYDMQQLDKITKTHFKNRDKVLDLINRKRRN</sequence>
<proteinExistence type="inferred from homology"/>
<feature type="domain" description="RNase H type-2" evidence="16">
    <location>
        <begin position="88"/>
        <end position="304"/>
    </location>
</feature>
<dbReference type="GO" id="GO:0003723">
    <property type="term" value="F:RNA binding"/>
    <property type="evidence" value="ECO:0007669"/>
    <property type="project" value="UniProtKB-UniRule"/>
</dbReference>
<evidence type="ECO:0000256" key="7">
    <source>
        <dbReference type="ARBA" id="ARBA00021407"/>
    </source>
</evidence>
<comment type="similarity">
    <text evidence="5 14">Belongs to the RNase HII family. RnhC subfamily.</text>
</comment>
<keyword evidence="9 14" id="KW-0540">Nuclease</keyword>
<evidence type="ECO:0000313" key="18">
    <source>
        <dbReference type="Proteomes" id="UP000197058"/>
    </source>
</evidence>
<dbReference type="Pfam" id="PF11858">
    <property type="entry name" value="DUF3378"/>
    <property type="match status" value="1"/>
</dbReference>
<evidence type="ECO:0000256" key="1">
    <source>
        <dbReference type="ARBA" id="ARBA00000077"/>
    </source>
</evidence>
<dbReference type="RefSeq" id="WP_088592417.1">
    <property type="nucleotide sequence ID" value="NZ_CP022046.2"/>
</dbReference>
<evidence type="ECO:0000256" key="6">
    <source>
        <dbReference type="ARBA" id="ARBA00012180"/>
    </source>
</evidence>
<feature type="binding site" evidence="14 15">
    <location>
        <position position="94"/>
    </location>
    <ligand>
        <name>a divalent metal cation</name>
        <dbReference type="ChEBI" id="CHEBI:60240"/>
    </ligand>
</feature>
<dbReference type="GO" id="GO:0005737">
    <property type="term" value="C:cytoplasm"/>
    <property type="evidence" value="ECO:0007669"/>
    <property type="project" value="UniProtKB-SubCell"/>
</dbReference>
<dbReference type="GO" id="GO:0032299">
    <property type="term" value="C:ribonuclease H2 complex"/>
    <property type="evidence" value="ECO:0007669"/>
    <property type="project" value="TreeGrafter"/>
</dbReference>
<dbReference type="FunFam" id="3.30.420.10:FF:000047">
    <property type="entry name" value="Ribonuclease HIII"/>
    <property type="match status" value="1"/>
</dbReference>
<feature type="binding site" evidence="14 15">
    <location>
        <position position="95"/>
    </location>
    <ligand>
        <name>a divalent metal cation</name>
        <dbReference type="ChEBI" id="CHEBI:60240"/>
    </ligand>
</feature>
<dbReference type="Gene3D" id="3.30.420.10">
    <property type="entry name" value="Ribonuclease H-like superfamily/Ribonuclease H"/>
    <property type="match status" value="1"/>
</dbReference>
<feature type="binding site" evidence="14 15">
    <location>
        <position position="199"/>
    </location>
    <ligand>
        <name>a divalent metal cation</name>
        <dbReference type="ChEBI" id="CHEBI:60240"/>
    </ligand>
</feature>
<dbReference type="InterPro" id="IPR024568">
    <property type="entry name" value="RNase_HIII_N"/>
</dbReference>
<dbReference type="GO" id="GO:0043137">
    <property type="term" value="P:DNA replication, removal of RNA primer"/>
    <property type="evidence" value="ECO:0007669"/>
    <property type="project" value="TreeGrafter"/>
</dbReference>
<dbReference type="GO" id="GO:0006298">
    <property type="term" value="P:mismatch repair"/>
    <property type="evidence" value="ECO:0007669"/>
    <property type="project" value="TreeGrafter"/>
</dbReference>
<dbReference type="KEGG" id="sscu:CEP64_07805"/>
<dbReference type="InterPro" id="IPR012295">
    <property type="entry name" value="TBP_dom_sf"/>
</dbReference>
<evidence type="ECO:0000256" key="15">
    <source>
        <dbReference type="PROSITE-ProRule" id="PRU01319"/>
    </source>
</evidence>
<evidence type="ECO:0000256" key="9">
    <source>
        <dbReference type="ARBA" id="ARBA00022722"/>
    </source>
</evidence>
<evidence type="ECO:0000256" key="13">
    <source>
        <dbReference type="ARBA" id="ARBA00022842"/>
    </source>
</evidence>
<evidence type="ECO:0000256" key="3">
    <source>
        <dbReference type="ARBA" id="ARBA00004065"/>
    </source>
</evidence>
<evidence type="ECO:0000313" key="17">
    <source>
        <dbReference type="EMBL" id="ASE34488.1"/>
    </source>
</evidence>
<protein>
    <recommendedName>
        <fullName evidence="7 14">Ribonuclease HIII</fullName>
        <shortName evidence="14">RNase HIII</shortName>
        <ecNumber evidence="6 14">3.1.26.4</ecNumber>
    </recommendedName>
</protein>
<comment type="cofactor">
    <cofactor evidence="14 15">
        <name>Mn(2+)</name>
        <dbReference type="ChEBI" id="CHEBI:29035"/>
    </cofactor>
    <cofactor evidence="14 15">
        <name>Mg(2+)</name>
        <dbReference type="ChEBI" id="CHEBI:18420"/>
    </cofactor>
    <text evidence="14 15">Manganese or magnesium. Binds 1 divalent metal ion per monomer in the absence of substrate. May bind a second metal ion after substrate binding.</text>
</comment>
<evidence type="ECO:0000256" key="8">
    <source>
        <dbReference type="ARBA" id="ARBA00022490"/>
    </source>
</evidence>
<evidence type="ECO:0000256" key="2">
    <source>
        <dbReference type="ARBA" id="ARBA00001946"/>
    </source>
</evidence>
<comment type="subcellular location">
    <subcellularLocation>
        <location evidence="4 14">Cytoplasm</location>
    </subcellularLocation>
</comment>
<keyword evidence="8 14" id="KW-0963">Cytoplasm</keyword>
<keyword evidence="12 14" id="KW-0378">Hydrolase</keyword>
<dbReference type="PIRSF" id="PIRSF037748">
    <property type="entry name" value="RnhC"/>
    <property type="match status" value="1"/>
</dbReference>
<dbReference type="AlphaFoldDB" id="A0AAI8DJ81"/>
<dbReference type="EMBL" id="CP022046">
    <property type="protein sequence ID" value="ASE34488.1"/>
    <property type="molecule type" value="Genomic_DNA"/>
</dbReference>
<dbReference type="InterPro" id="IPR004641">
    <property type="entry name" value="RNase_HIII"/>
</dbReference>
<evidence type="ECO:0000259" key="16">
    <source>
        <dbReference type="PROSITE" id="PS51975"/>
    </source>
</evidence>
<dbReference type="PANTHER" id="PTHR10954:SF23">
    <property type="entry name" value="RIBONUCLEASE"/>
    <property type="match status" value="1"/>
</dbReference>
<dbReference type="GO" id="GO:0004523">
    <property type="term" value="F:RNA-DNA hybrid ribonuclease activity"/>
    <property type="evidence" value="ECO:0007669"/>
    <property type="project" value="UniProtKB-UniRule"/>
</dbReference>